<accession>A0ABU6R4L4</accession>
<name>A0ABU6R4L4_9FABA</name>
<reference evidence="2 3" key="1">
    <citation type="journal article" date="2023" name="Plants (Basel)">
        <title>Bridging the Gap: Combining Genomics and Transcriptomics Approaches to Understand Stylosanthes scabra, an Orphan Legume from the Brazilian Caatinga.</title>
        <authorList>
            <person name="Ferreira-Neto J.R.C."/>
            <person name="da Silva M.D."/>
            <person name="Binneck E."/>
            <person name="de Melo N.F."/>
            <person name="da Silva R.H."/>
            <person name="de Melo A.L.T.M."/>
            <person name="Pandolfi V."/>
            <person name="Bustamante F.O."/>
            <person name="Brasileiro-Vidal A.C."/>
            <person name="Benko-Iseppon A.M."/>
        </authorList>
    </citation>
    <scope>NUCLEOTIDE SEQUENCE [LARGE SCALE GENOMIC DNA]</scope>
    <source>
        <tissue evidence="2">Leaves</tissue>
    </source>
</reference>
<evidence type="ECO:0000256" key="1">
    <source>
        <dbReference type="SAM" id="MobiDB-lite"/>
    </source>
</evidence>
<proteinExistence type="predicted"/>
<evidence type="ECO:0000313" key="2">
    <source>
        <dbReference type="EMBL" id="MED6119365.1"/>
    </source>
</evidence>
<feature type="region of interest" description="Disordered" evidence="1">
    <location>
        <begin position="61"/>
        <end position="181"/>
    </location>
</feature>
<dbReference type="EMBL" id="JASCZI010030235">
    <property type="protein sequence ID" value="MED6119365.1"/>
    <property type="molecule type" value="Genomic_DNA"/>
</dbReference>
<sequence length="181" mass="19534">MAPSSYVKALSLFSHSFSPPPPTHLVSSFSPSSELRSQFRHCHCTRGVFLFNLIGHMTRGDRVEVGGDRGRGDQGTRGRRGPRKMTGVPLDLGETDVGTSTPPGTSTPVVPTPSLSEGLPAMRMIPTPGSRVQSSETPGSRSQRQTLTQATTEDDDPPPPKPDSKPWPLVDNPLPEGRRRT</sequence>
<feature type="compositionally biased region" description="Low complexity" evidence="1">
    <location>
        <begin position="97"/>
        <end position="114"/>
    </location>
</feature>
<gene>
    <name evidence="2" type="ORF">PIB30_011168</name>
</gene>
<organism evidence="2 3">
    <name type="scientific">Stylosanthes scabra</name>
    <dbReference type="NCBI Taxonomy" id="79078"/>
    <lineage>
        <taxon>Eukaryota</taxon>
        <taxon>Viridiplantae</taxon>
        <taxon>Streptophyta</taxon>
        <taxon>Embryophyta</taxon>
        <taxon>Tracheophyta</taxon>
        <taxon>Spermatophyta</taxon>
        <taxon>Magnoliopsida</taxon>
        <taxon>eudicotyledons</taxon>
        <taxon>Gunneridae</taxon>
        <taxon>Pentapetalae</taxon>
        <taxon>rosids</taxon>
        <taxon>fabids</taxon>
        <taxon>Fabales</taxon>
        <taxon>Fabaceae</taxon>
        <taxon>Papilionoideae</taxon>
        <taxon>50 kb inversion clade</taxon>
        <taxon>dalbergioids sensu lato</taxon>
        <taxon>Dalbergieae</taxon>
        <taxon>Pterocarpus clade</taxon>
        <taxon>Stylosanthes</taxon>
    </lineage>
</organism>
<keyword evidence="3" id="KW-1185">Reference proteome</keyword>
<comment type="caution">
    <text evidence="2">The sequence shown here is derived from an EMBL/GenBank/DDBJ whole genome shotgun (WGS) entry which is preliminary data.</text>
</comment>
<feature type="compositionally biased region" description="Polar residues" evidence="1">
    <location>
        <begin position="130"/>
        <end position="151"/>
    </location>
</feature>
<feature type="compositionally biased region" description="Basic and acidic residues" evidence="1">
    <location>
        <begin position="61"/>
        <end position="76"/>
    </location>
</feature>
<evidence type="ECO:0000313" key="3">
    <source>
        <dbReference type="Proteomes" id="UP001341840"/>
    </source>
</evidence>
<dbReference type="Proteomes" id="UP001341840">
    <property type="component" value="Unassembled WGS sequence"/>
</dbReference>
<protein>
    <submittedName>
        <fullName evidence="2">Uncharacterized protein</fullName>
    </submittedName>
</protein>